<accession>A0A5J4SR42</accession>
<feature type="non-terminal residue" evidence="1">
    <location>
        <position position="296"/>
    </location>
</feature>
<comment type="caution">
    <text evidence="1">The sequence shown here is derived from an EMBL/GenBank/DDBJ whole genome shotgun (WGS) entry which is preliminary data.</text>
</comment>
<dbReference type="EMBL" id="SNRW01039920">
    <property type="protein sequence ID" value="KAA6348388.1"/>
    <property type="molecule type" value="Genomic_DNA"/>
</dbReference>
<gene>
    <name evidence="1" type="ORF">EZS28_051979</name>
</gene>
<reference evidence="1 2" key="1">
    <citation type="submission" date="2019-03" db="EMBL/GenBank/DDBJ databases">
        <title>Single cell metagenomics reveals metabolic interactions within the superorganism composed of flagellate Streblomastix strix and complex community of Bacteroidetes bacteria on its surface.</title>
        <authorList>
            <person name="Treitli S.C."/>
            <person name="Kolisko M."/>
            <person name="Husnik F."/>
            <person name="Keeling P."/>
            <person name="Hampl V."/>
        </authorList>
    </citation>
    <scope>NUCLEOTIDE SEQUENCE [LARGE SCALE GENOMIC DNA]</scope>
    <source>
        <strain evidence="1">ST1C</strain>
    </source>
</reference>
<dbReference type="Proteomes" id="UP000324800">
    <property type="component" value="Unassembled WGS sequence"/>
</dbReference>
<dbReference type="InterPro" id="IPR011050">
    <property type="entry name" value="Pectin_lyase_fold/virulence"/>
</dbReference>
<evidence type="ECO:0000313" key="2">
    <source>
        <dbReference type="Proteomes" id="UP000324800"/>
    </source>
</evidence>
<organism evidence="1 2">
    <name type="scientific">Streblomastix strix</name>
    <dbReference type="NCBI Taxonomy" id="222440"/>
    <lineage>
        <taxon>Eukaryota</taxon>
        <taxon>Metamonada</taxon>
        <taxon>Preaxostyla</taxon>
        <taxon>Oxymonadida</taxon>
        <taxon>Streblomastigidae</taxon>
        <taxon>Streblomastix</taxon>
    </lineage>
</organism>
<dbReference type="AlphaFoldDB" id="A0A5J4SR42"/>
<proteinExistence type="predicted"/>
<sequence>DPDIVGLGLLLGNTSSYATDSIRATCANTNCKNLGEILRGIFQKKSGDQNKTVNNVAANNANDEPGAAADLKNVIDDAKTRHITSISIMKDYYANYGMISSTAETNSTFLNKDLTIYGNNHTIWGDGHGDSYSKEFDAIGSIIIVKDLSFKSKKFPADCVFDFISDSLRGNPKATNVTLDNITIEGNQSSHASSKSNLAFINARGWIKTLSVLNSTFAKNLRKKEDTTWTSDGGIIGINNSTDGVYIINSVFSANVLNGGYPKLTTLTTNPFGAAVYLGGGELTISGSAFIDNKTD</sequence>
<dbReference type="SUPFAM" id="SSF51126">
    <property type="entry name" value="Pectin lyase-like"/>
    <property type="match status" value="1"/>
</dbReference>
<name>A0A5J4SR42_9EUKA</name>
<evidence type="ECO:0000313" key="1">
    <source>
        <dbReference type="EMBL" id="KAA6348388.1"/>
    </source>
</evidence>
<protein>
    <submittedName>
        <fullName evidence="1">Uncharacterized protein</fullName>
    </submittedName>
</protein>
<feature type="non-terminal residue" evidence="1">
    <location>
        <position position="1"/>
    </location>
</feature>